<sequence length="252" mass="27774">MLKKLFVISCLFIVCSCSSKKEILYMQDAEQFNNTTITYTNAPIQPNDVLRITISALIPESAMPYNKVSGTTGGSTIDIMQLEGYLVSENLTINFPVLGVLSVAEQTTQEFAEFLKSKLENDGHLKNPSVDVRLVNAKVTVLGEVRQPGTFNFTEQNITLLQALGYAGDLTINGKREDVLIMRDDNGIRKITHIDLTGSEWLDSDFYYVKPNDMIVVNPNNPKVKSAGFVGNVGTFLSVVSILLSTVLIISK</sequence>
<dbReference type="Pfam" id="PF02563">
    <property type="entry name" value="Poly_export"/>
    <property type="match status" value="1"/>
</dbReference>
<feature type="transmembrane region" description="Helical" evidence="2">
    <location>
        <begin position="229"/>
        <end position="250"/>
    </location>
</feature>
<keyword evidence="2" id="KW-1133">Transmembrane helix</keyword>
<dbReference type="Proteomes" id="UP001597086">
    <property type="component" value="Unassembled WGS sequence"/>
</dbReference>
<keyword evidence="2" id="KW-0472">Membrane</keyword>
<keyword evidence="1" id="KW-0732">Signal</keyword>
<evidence type="ECO:0000313" key="6">
    <source>
        <dbReference type="Proteomes" id="UP001597086"/>
    </source>
</evidence>
<dbReference type="Gene3D" id="3.10.560.10">
    <property type="entry name" value="Outer membrane lipoprotein wza domain like"/>
    <property type="match status" value="1"/>
</dbReference>
<dbReference type="Pfam" id="PF10531">
    <property type="entry name" value="SLBB"/>
    <property type="match status" value="1"/>
</dbReference>
<evidence type="ECO:0000259" key="4">
    <source>
        <dbReference type="Pfam" id="PF10531"/>
    </source>
</evidence>
<dbReference type="InterPro" id="IPR049712">
    <property type="entry name" value="Poly_export"/>
</dbReference>
<keyword evidence="2" id="KW-0812">Transmembrane</keyword>
<reference evidence="6" key="1">
    <citation type="journal article" date="2019" name="Int. J. Syst. Evol. Microbiol.">
        <title>The Global Catalogue of Microorganisms (GCM) 10K type strain sequencing project: providing services to taxonomists for standard genome sequencing and annotation.</title>
        <authorList>
            <consortium name="The Broad Institute Genomics Platform"/>
            <consortium name="The Broad Institute Genome Sequencing Center for Infectious Disease"/>
            <person name="Wu L."/>
            <person name="Ma J."/>
        </authorList>
    </citation>
    <scope>NUCLEOTIDE SEQUENCE [LARGE SCALE GENOMIC DNA]</scope>
    <source>
        <strain evidence="6">CCUG 56098</strain>
    </source>
</reference>
<accession>A0ABW3KR82</accession>
<name>A0ABW3KR82_9FLAO</name>
<dbReference type="PANTHER" id="PTHR33619:SF3">
    <property type="entry name" value="POLYSACCHARIDE EXPORT PROTEIN GFCE-RELATED"/>
    <property type="match status" value="1"/>
</dbReference>
<protein>
    <submittedName>
        <fullName evidence="5">Polysaccharide biosynthesis/export family protein</fullName>
    </submittedName>
</protein>
<feature type="domain" description="Polysaccharide export protein N-terminal" evidence="3">
    <location>
        <begin position="43"/>
        <end position="134"/>
    </location>
</feature>
<organism evidence="5 6">
    <name type="scientific">Winogradskyella rapida</name>
    <dbReference type="NCBI Taxonomy" id="549701"/>
    <lineage>
        <taxon>Bacteria</taxon>
        <taxon>Pseudomonadati</taxon>
        <taxon>Bacteroidota</taxon>
        <taxon>Flavobacteriia</taxon>
        <taxon>Flavobacteriales</taxon>
        <taxon>Flavobacteriaceae</taxon>
        <taxon>Winogradskyella</taxon>
    </lineage>
</organism>
<keyword evidence="6" id="KW-1185">Reference proteome</keyword>
<evidence type="ECO:0000256" key="2">
    <source>
        <dbReference type="SAM" id="Phobius"/>
    </source>
</evidence>
<dbReference type="EMBL" id="JBHTKM010000063">
    <property type="protein sequence ID" value="MFD1016336.1"/>
    <property type="molecule type" value="Genomic_DNA"/>
</dbReference>
<gene>
    <name evidence="5" type="ORF">ACFQ13_10425</name>
</gene>
<evidence type="ECO:0000313" key="5">
    <source>
        <dbReference type="EMBL" id="MFD1016336.1"/>
    </source>
</evidence>
<dbReference type="InterPro" id="IPR003715">
    <property type="entry name" value="Poly_export_N"/>
</dbReference>
<dbReference type="PROSITE" id="PS51257">
    <property type="entry name" value="PROKAR_LIPOPROTEIN"/>
    <property type="match status" value="1"/>
</dbReference>
<dbReference type="PANTHER" id="PTHR33619">
    <property type="entry name" value="POLYSACCHARIDE EXPORT PROTEIN GFCE-RELATED"/>
    <property type="match status" value="1"/>
</dbReference>
<evidence type="ECO:0000259" key="3">
    <source>
        <dbReference type="Pfam" id="PF02563"/>
    </source>
</evidence>
<dbReference type="InterPro" id="IPR019554">
    <property type="entry name" value="Soluble_ligand-bd"/>
</dbReference>
<proteinExistence type="predicted"/>
<dbReference type="RefSeq" id="WP_386117023.1">
    <property type="nucleotide sequence ID" value="NZ_JBHTKM010000063.1"/>
</dbReference>
<comment type="caution">
    <text evidence="5">The sequence shown here is derived from an EMBL/GenBank/DDBJ whole genome shotgun (WGS) entry which is preliminary data.</text>
</comment>
<evidence type="ECO:0000256" key="1">
    <source>
        <dbReference type="ARBA" id="ARBA00022729"/>
    </source>
</evidence>
<feature type="domain" description="Soluble ligand binding" evidence="4">
    <location>
        <begin position="138"/>
        <end position="184"/>
    </location>
</feature>